<dbReference type="Gene3D" id="3.40.50.300">
    <property type="entry name" value="P-loop containing nucleotide triphosphate hydrolases"/>
    <property type="match status" value="1"/>
</dbReference>
<dbReference type="InterPro" id="IPR027417">
    <property type="entry name" value="P-loop_NTPase"/>
</dbReference>
<reference evidence="1 2" key="1">
    <citation type="submission" date="2019-01" db="EMBL/GenBank/DDBJ databases">
        <title>Complete genome of a denitifying bacterium Halomons sp. BC-M4-5.</title>
        <authorList>
            <person name="Wang L."/>
            <person name="Shao Z."/>
        </authorList>
    </citation>
    <scope>NUCLEOTIDE SEQUENCE [LARGE SCALE GENOMIC DNA]</scope>
    <source>
        <strain evidence="1 2">BC-M4-5</strain>
    </source>
</reference>
<proteinExistence type="predicted"/>
<keyword evidence="2" id="KW-1185">Reference proteome</keyword>
<evidence type="ECO:0000313" key="2">
    <source>
        <dbReference type="Proteomes" id="UP000464013"/>
    </source>
</evidence>
<dbReference type="KEGG" id="htx:EKK97_12810"/>
<accession>A0A6I6SHY6</accession>
<organism evidence="1 2">
    <name type="scientific">Billgrantia tianxiuensis</name>
    <dbReference type="NCBI Taxonomy" id="2497861"/>
    <lineage>
        <taxon>Bacteria</taxon>
        <taxon>Pseudomonadati</taxon>
        <taxon>Pseudomonadota</taxon>
        <taxon>Gammaproteobacteria</taxon>
        <taxon>Oceanospirillales</taxon>
        <taxon>Halomonadaceae</taxon>
        <taxon>Billgrantia</taxon>
    </lineage>
</organism>
<dbReference type="OrthoDB" id="7629357at2"/>
<dbReference type="SUPFAM" id="SSF52540">
    <property type="entry name" value="P-loop containing nucleoside triphosphate hydrolases"/>
    <property type="match status" value="1"/>
</dbReference>
<gene>
    <name evidence="1" type="ORF">EKK97_12810</name>
</gene>
<protein>
    <recommendedName>
        <fullName evidence="3">Sulfotransferase domain-containing protein</fullName>
    </recommendedName>
</protein>
<name>A0A6I6SHY6_9GAMM</name>
<evidence type="ECO:0008006" key="3">
    <source>
        <dbReference type="Google" id="ProtNLM"/>
    </source>
</evidence>
<dbReference type="RefSeq" id="WP_159552381.1">
    <property type="nucleotide sequence ID" value="NZ_CP035042.1"/>
</dbReference>
<evidence type="ECO:0000313" key="1">
    <source>
        <dbReference type="EMBL" id="QHC50288.1"/>
    </source>
</evidence>
<dbReference type="AlphaFoldDB" id="A0A6I6SHY6"/>
<dbReference type="Proteomes" id="UP000464013">
    <property type="component" value="Chromosome"/>
</dbReference>
<sequence>MIKDFIKNKFKEKNKSESFDVEMLELERENADLVKRMKFVPGRDVDDYNRYIKNLKRLFEITGTSIHLINICRAEKKMHGVFTPLAKKCAIEAYDKNKNEKTLYFVLEVCLANLKPALAREKLDDIFSKTKKPELQVIKKIYSAGLANKEGQYCKANNLLSEFKKKYNGKVLWQSSFVITDFETGSEENYWLGNDSAIEVDNDLHLDNIKYVISVSCNKLYFDTYAEYFLSSVKESCGKDALVHIALVNMDKSYVEKKLKEWAEDLNISYKLFSVNEKKEIPVSATARLFLIRSLLKAYLKPVFYCEIDSAITKNLKTWKERLEQKDADHLIRKVGSLLPWRMYTCGFGLIVPTESGLKTASLIEAYCKGVFNQADKLVWADQAILEGAIRFSSITDSNYKTFSPSLKEISQFICTPTGSHYKKQKILKSTVAQYRLKNKRCIQVIGLQRSGTNFLTEVLKNSQTSYTLIETGNNYYAWKHALPDEKKMTNKEFNTVKDSLMSEEHLKIVLISKHPLWWLSSILNRNPADIVSHRSHLLDENGNIDPIKAIDFYLLFYRSWISSFDKNKLIHIKYEDILNDAGNSLQKIDEQLGMGLTNDLSLDEIKVKYSKGSFSEKKDFYLNSRLDLDEKILSMVKDSVSEKDEVFIKDLGYTLQV</sequence>
<dbReference type="EMBL" id="CP035042">
    <property type="protein sequence ID" value="QHC50288.1"/>
    <property type="molecule type" value="Genomic_DNA"/>
</dbReference>